<accession>E1R672</accession>
<sequence>MDPLLDRFHRLLRSMFRTPDGDYDFHIHESDPYEDRDYQEAWEELESFLGGSSSQRSSDRGNGGYAGREEKHSGFDLPPEELRDDYKLLGVPFGAEFPHVKAAHRSMLKRHHPDHHAEDPEMLKRATKMTQNINYSFGRIRAWEIARGQAV</sequence>
<dbReference type="CDD" id="cd06257">
    <property type="entry name" value="DnaJ"/>
    <property type="match status" value="1"/>
</dbReference>
<evidence type="ECO:0000313" key="4">
    <source>
        <dbReference type="Proteomes" id="UP000002318"/>
    </source>
</evidence>
<dbReference type="AlphaFoldDB" id="E1R672"/>
<keyword evidence="3" id="KW-0346">Stress response</keyword>
<dbReference type="STRING" id="573413.Spirs_1710"/>
<dbReference type="InterPro" id="IPR001623">
    <property type="entry name" value="DnaJ_domain"/>
</dbReference>
<dbReference type="Gene3D" id="1.10.287.110">
    <property type="entry name" value="DnaJ domain"/>
    <property type="match status" value="1"/>
</dbReference>
<keyword evidence="4" id="KW-1185">Reference proteome</keyword>
<organism evidence="3 4">
    <name type="scientific">Sediminispirochaeta smaragdinae (strain DSM 11293 / JCM 15392 / SEBR 4228)</name>
    <name type="common">Spirochaeta smaragdinae</name>
    <dbReference type="NCBI Taxonomy" id="573413"/>
    <lineage>
        <taxon>Bacteria</taxon>
        <taxon>Pseudomonadati</taxon>
        <taxon>Spirochaetota</taxon>
        <taxon>Spirochaetia</taxon>
        <taxon>Spirochaetales</taxon>
        <taxon>Spirochaetaceae</taxon>
        <taxon>Sediminispirochaeta</taxon>
    </lineage>
</organism>
<dbReference type="SMART" id="SM00271">
    <property type="entry name" value="DnaJ"/>
    <property type="match status" value="1"/>
</dbReference>
<reference evidence="3 4" key="1">
    <citation type="journal article" date="2010" name="Stand. Genomic Sci.">
        <title>Complete genome sequence of Spirochaeta smaragdinae type strain (SEBR 4228).</title>
        <authorList>
            <person name="Mavromatis K."/>
            <person name="Yasawong M."/>
            <person name="Chertkov O."/>
            <person name="Lapidus A."/>
            <person name="Lucas S."/>
            <person name="Nolan M."/>
            <person name="Del Rio T.G."/>
            <person name="Tice H."/>
            <person name="Cheng J.F."/>
            <person name="Pitluck S."/>
            <person name="Liolios K."/>
            <person name="Ivanova N."/>
            <person name="Tapia R."/>
            <person name="Han C."/>
            <person name="Bruce D."/>
            <person name="Goodwin L."/>
            <person name="Pati A."/>
            <person name="Chen A."/>
            <person name="Palaniappan K."/>
            <person name="Land M."/>
            <person name="Hauser L."/>
            <person name="Chang Y.J."/>
            <person name="Jeffries C.D."/>
            <person name="Detter J.C."/>
            <person name="Rohde M."/>
            <person name="Brambilla E."/>
            <person name="Spring S."/>
            <person name="Goker M."/>
            <person name="Sikorski J."/>
            <person name="Woyke T."/>
            <person name="Bristow J."/>
            <person name="Eisen J.A."/>
            <person name="Markowitz V."/>
            <person name="Hugenholtz P."/>
            <person name="Klenk H.P."/>
            <person name="Kyrpides N.C."/>
        </authorList>
    </citation>
    <scope>NUCLEOTIDE SEQUENCE [LARGE SCALE GENOMIC DNA]</scope>
    <source>
        <strain evidence="4">DSM 11293 / JCM 15392 / SEBR 4228</strain>
    </source>
</reference>
<gene>
    <name evidence="3" type="ordered locus">Spirs_1710</name>
</gene>
<feature type="region of interest" description="Disordered" evidence="1">
    <location>
        <begin position="48"/>
        <end position="79"/>
    </location>
</feature>
<name>E1R672_SEDSS</name>
<dbReference type="EMBL" id="CP002116">
    <property type="protein sequence ID" value="ADK80837.1"/>
    <property type="molecule type" value="Genomic_DNA"/>
</dbReference>
<feature type="domain" description="J" evidence="2">
    <location>
        <begin position="84"/>
        <end position="151"/>
    </location>
</feature>
<dbReference type="OrthoDB" id="360001at2"/>
<dbReference type="SUPFAM" id="SSF46565">
    <property type="entry name" value="Chaperone J-domain"/>
    <property type="match status" value="1"/>
</dbReference>
<dbReference type="InterPro" id="IPR036869">
    <property type="entry name" value="J_dom_sf"/>
</dbReference>
<dbReference type="HOGENOM" id="CLU_121470_0_0_12"/>
<dbReference type="PROSITE" id="PS50076">
    <property type="entry name" value="DNAJ_2"/>
    <property type="match status" value="1"/>
</dbReference>
<proteinExistence type="predicted"/>
<dbReference type="Proteomes" id="UP000002318">
    <property type="component" value="Chromosome"/>
</dbReference>
<dbReference type="KEGG" id="ssm:Spirs_1710"/>
<dbReference type="eggNOG" id="COG0484">
    <property type="taxonomic scope" value="Bacteria"/>
</dbReference>
<evidence type="ECO:0000256" key="1">
    <source>
        <dbReference type="SAM" id="MobiDB-lite"/>
    </source>
</evidence>
<dbReference type="RefSeq" id="WP_013254301.1">
    <property type="nucleotide sequence ID" value="NC_014364.1"/>
</dbReference>
<feature type="compositionally biased region" description="Basic and acidic residues" evidence="1">
    <location>
        <begin position="67"/>
        <end position="79"/>
    </location>
</feature>
<protein>
    <submittedName>
        <fullName evidence="3">Heat shock protein DnaJ domain protein</fullName>
    </submittedName>
</protein>
<evidence type="ECO:0000313" key="3">
    <source>
        <dbReference type="EMBL" id="ADK80837.1"/>
    </source>
</evidence>
<evidence type="ECO:0000259" key="2">
    <source>
        <dbReference type="PROSITE" id="PS50076"/>
    </source>
</evidence>